<dbReference type="GO" id="GO:0005829">
    <property type="term" value="C:cytosol"/>
    <property type="evidence" value="ECO:0007669"/>
    <property type="project" value="TreeGrafter"/>
</dbReference>
<keyword evidence="1 4" id="KW-0238">DNA-binding</keyword>
<dbReference type="InterPro" id="IPR050807">
    <property type="entry name" value="TransReg_Diox_bact_type"/>
</dbReference>
<dbReference type="Pfam" id="PF13560">
    <property type="entry name" value="HTH_31"/>
    <property type="match status" value="1"/>
</dbReference>
<evidence type="ECO:0000259" key="3">
    <source>
        <dbReference type="PROSITE" id="PS50943"/>
    </source>
</evidence>
<evidence type="ECO:0000256" key="2">
    <source>
        <dbReference type="SAM" id="MobiDB-lite"/>
    </source>
</evidence>
<accession>L7U6U0</accession>
<feature type="domain" description="HTH cro/C1-type" evidence="3">
    <location>
        <begin position="14"/>
        <end position="67"/>
    </location>
</feature>
<dbReference type="Proteomes" id="UP000011131">
    <property type="component" value="Chromosome"/>
</dbReference>
<keyword evidence="5" id="KW-1185">Reference proteome</keyword>
<dbReference type="CDD" id="cd00093">
    <property type="entry name" value="HTH_XRE"/>
    <property type="match status" value="1"/>
</dbReference>
<dbReference type="SUPFAM" id="SSF47413">
    <property type="entry name" value="lambda repressor-like DNA-binding domains"/>
    <property type="match status" value="1"/>
</dbReference>
<dbReference type="SMART" id="SM00530">
    <property type="entry name" value="HTH_XRE"/>
    <property type="match status" value="1"/>
</dbReference>
<dbReference type="GO" id="GO:0003700">
    <property type="term" value="F:DNA-binding transcription factor activity"/>
    <property type="evidence" value="ECO:0007669"/>
    <property type="project" value="TreeGrafter"/>
</dbReference>
<dbReference type="InterPro" id="IPR001387">
    <property type="entry name" value="Cro/C1-type_HTH"/>
</dbReference>
<dbReference type="STRING" id="1278073.MYSTI_03279"/>
<dbReference type="KEGG" id="msd:MYSTI_03279"/>
<evidence type="ECO:0000313" key="4">
    <source>
        <dbReference type="EMBL" id="AGC44591.1"/>
    </source>
</evidence>
<feature type="region of interest" description="Disordered" evidence="2">
    <location>
        <begin position="67"/>
        <end position="86"/>
    </location>
</feature>
<sequence>MNEVLAITIGSRAREVRLKLGLTRGEVAERVGLVEPAYGRLERGKVLPSVPVLHRLATTLGLTPQDLMGMVPQGGGKKTTSPPVLEAETPELRRLLALARKMDAEELDALLRVATVLTR</sequence>
<dbReference type="EMBL" id="CP004025">
    <property type="protein sequence ID" value="AGC44591.1"/>
    <property type="molecule type" value="Genomic_DNA"/>
</dbReference>
<protein>
    <submittedName>
        <fullName evidence="4">DNA-binding protein</fullName>
    </submittedName>
</protein>
<dbReference type="PATRIC" id="fig|1278073.3.peg.3335"/>
<dbReference type="OrthoDB" id="5513395at2"/>
<name>L7U6U0_MYXSD</name>
<evidence type="ECO:0000313" key="5">
    <source>
        <dbReference type="Proteomes" id="UP000011131"/>
    </source>
</evidence>
<gene>
    <name evidence="4" type="ordered locus">MYSTI_03279</name>
</gene>
<reference evidence="4 5" key="1">
    <citation type="journal article" date="2013" name="Genome Announc.">
        <title>Complete genome sequence of Myxococcus stipitatus strain DSM 14675, a fruiting myxobacterium.</title>
        <authorList>
            <person name="Huntley S."/>
            <person name="Kneip S."/>
            <person name="Treuner-Lange A."/>
            <person name="Sogaard-Andersen L."/>
        </authorList>
    </citation>
    <scope>NUCLEOTIDE SEQUENCE [LARGE SCALE GENOMIC DNA]</scope>
    <source>
        <strain evidence="5">DSM 14675 / JCM 12634 / Mx s8</strain>
    </source>
</reference>
<dbReference type="InterPro" id="IPR010982">
    <property type="entry name" value="Lambda_DNA-bd_dom_sf"/>
</dbReference>
<dbReference type="AlphaFoldDB" id="L7U6U0"/>
<dbReference type="PANTHER" id="PTHR46797">
    <property type="entry name" value="HTH-TYPE TRANSCRIPTIONAL REGULATOR"/>
    <property type="match status" value="1"/>
</dbReference>
<dbReference type="HOGENOM" id="CLU_066192_17_0_7"/>
<evidence type="ECO:0000256" key="1">
    <source>
        <dbReference type="ARBA" id="ARBA00023125"/>
    </source>
</evidence>
<organism evidence="4 5">
    <name type="scientific">Myxococcus stipitatus (strain DSM 14675 / JCM 12634 / Mx s8)</name>
    <dbReference type="NCBI Taxonomy" id="1278073"/>
    <lineage>
        <taxon>Bacteria</taxon>
        <taxon>Pseudomonadati</taxon>
        <taxon>Myxococcota</taxon>
        <taxon>Myxococcia</taxon>
        <taxon>Myxococcales</taxon>
        <taxon>Cystobacterineae</taxon>
        <taxon>Myxococcaceae</taxon>
        <taxon>Myxococcus</taxon>
    </lineage>
</organism>
<dbReference type="GO" id="GO:0003677">
    <property type="term" value="F:DNA binding"/>
    <property type="evidence" value="ECO:0007669"/>
    <property type="project" value="UniProtKB-KW"/>
</dbReference>
<dbReference type="RefSeq" id="WP_015348852.1">
    <property type="nucleotide sequence ID" value="NC_020126.1"/>
</dbReference>
<dbReference type="PROSITE" id="PS50943">
    <property type="entry name" value="HTH_CROC1"/>
    <property type="match status" value="1"/>
</dbReference>
<dbReference type="Gene3D" id="1.10.260.40">
    <property type="entry name" value="lambda repressor-like DNA-binding domains"/>
    <property type="match status" value="1"/>
</dbReference>
<dbReference type="PANTHER" id="PTHR46797:SF1">
    <property type="entry name" value="METHYLPHOSPHONATE SYNTHASE"/>
    <property type="match status" value="1"/>
</dbReference>
<dbReference type="eggNOG" id="COG1396">
    <property type="taxonomic scope" value="Bacteria"/>
</dbReference>
<proteinExistence type="predicted"/>